<sequence length="64" mass="7429">MIEDSAYINHKYLVPSTYDHRVWRTGLPVRSAVLKPHIVQGQFSKRPRYCCRPKTAMQWVLGAA</sequence>
<evidence type="ECO:0000313" key="1">
    <source>
        <dbReference type="EMBL" id="KAJ5084794.1"/>
    </source>
</evidence>
<comment type="caution">
    <text evidence="1">The sequence shown here is derived from an EMBL/GenBank/DDBJ whole genome shotgun (WGS) entry which is preliminary data.</text>
</comment>
<reference evidence="1" key="1">
    <citation type="submission" date="2022-11" db="EMBL/GenBank/DDBJ databases">
        <authorList>
            <person name="Petersen C."/>
        </authorList>
    </citation>
    <scope>NUCLEOTIDE SEQUENCE</scope>
    <source>
        <strain evidence="1">IBT 34128</strain>
    </source>
</reference>
<dbReference type="RefSeq" id="XP_056508191.1">
    <property type="nucleotide sequence ID" value="XM_056659898.1"/>
</dbReference>
<dbReference type="OrthoDB" id="4365312at2759"/>
<name>A0A9W9JWU7_9EURO</name>
<dbReference type="GeneID" id="81399067"/>
<reference evidence="1" key="2">
    <citation type="journal article" date="2023" name="IMA Fungus">
        <title>Comparative genomic study of the Penicillium genus elucidates a diverse pangenome and 15 lateral gene transfer events.</title>
        <authorList>
            <person name="Petersen C."/>
            <person name="Sorensen T."/>
            <person name="Nielsen M.R."/>
            <person name="Sondergaard T.E."/>
            <person name="Sorensen J.L."/>
            <person name="Fitzpatrick D.A."/>
            <person name="Frisvad J.C."/>
            <person name="Nielsen K.L."/>
        </authorList>
    </citation>
    <scope>NUCLEOTIDE SEQUENCE</scope>
    <source>
        <strain evidence="1">IBT 34128</strain>
    </source>
</reference>
<dbReference type="AlphaFoldDB" id="A0A9W9JWU7"/>
<gene>
    <name evidence="1" type="ORF">NUU61_009373</name>
</gene>
<accession>A0A9W9JWU7</accession>
<protein>
    <submittedName>
        <fullName evidence="1">Uncharacterized protein</fullName>
    </submittedName>
</protein>
<dbReference type="Proteomes" id="UP001141434">
    <property type="component" value="Unassembled WGS sequence"/>
</dbReference>
<organism evidence="1 2">
    <name type="scientific">Penicillium alfredii</name>
    <dbReference type="NCBI Taxonomy" id="1506179"/>
    <lineage>
        <taxon>Eukaryota</taxon>
        <taxon>Fungi</taxon>
        <taxon>Dikarya</taxon>
        <taxon>Ascomycota</taxon>
        <taxon>Pezizomycotina</taxon>
        <taxon>Eurotiomycetes</taxon>
        <taxon>Eurotiomycetidae</taxon>
        <taxon>Eurotiales</taxon>
        <taxon>Aspergillaceae</taxon>
        <taxon>Penicillium</taxon>
    </lineage>
</organism>
<dbReference type="EMBL" id="JAPMSZ010000011">
    <property type="protein sequence ID" value="KAJ5084794.1"/>
    <property type="molecule type" value="Genomic_DNA"/>
</dbReference>
<evidence type="ECO:0000313" key="2">
    <source>
        <dbReference type="Proteomes" id="UP001141434"/>
    </source>
</evidence>
<proteinExistence type="predicted"/>
<keyword evidence="2" id="KW-1185">Reference proteome</keyword>